<dbReference type="FunFam" id="3.40.50.720:FF:000468">
    <property type="entry name" value="Short-chain dehydrogenase, putative"/>
    <property type="match status" value="1"/>
</dbReference>
<comment type="subcellular location">
    <subcellularLocation>
        <location evidence="1">Endoplasmic reticulum</location>
    </subcellularLocation>
</comment>
<reference evidence="12 13" key="1">
    <citation type="submission" date="2015-12" db="EMBL/GenBank/DDBJ databases">
        <title>Draft genome of the nematode, Onchocerca flexuosa.</title>
        <authorList>
            <person name="Mitreva M."/>
        </authorList>
    </citation>
    <scope>NUCLEOTIDE SEQUENCE [LARGE SCALE GENOMIC DNA]</scope>
    <source>
        <strain evidence="12">Red Deer</strain>
    </source>
</reference>
<evidence type="ECO:0000313" key="13">
    <source>
        <dbReference type="Proteomes" id="UP000242913"/>
    </source>
</evidence>
<dbReference type="Pfam" id="PF00106">
    <property type="entry name" value="adh_short"/>
    <property type="match status" value="1"/>
</dbReference>
<evidence type="ECO:0000256" key="5">
    <source>
        <dbReference type="ARBA" id="ARBA00022857"/>
    </source>
</evidence>
<feature type="region of interest" description="Disordered" evidence="10">
    <location>
        <begin position="34"/>
        <end position="60"/>
    </location>
</feature>
<evidence type="ECO:0000313" key="12">
    <source>
        <dbReference type="EMBL" id="OZC10330.1"/>
    </source>
</evidence>
<keyword evidence="11" id="KW-0472">Membrane</keyword>
<evidence type="ECO:0000256" key="1">
    <source>
        <dbReference type="ARBA" id="ARBA00004240"/>
    </source>
</evidence>
<sequence length="649" mass="72431">MSAVMTLKEKEMHTDDESEIEYTVAKRVASVTIESDSQVEAEVEQRSGRKRRKKRVMKRKNVNEKMDVDINVSQFNTINKGSVVQGVVLKLRMDWDGLCSTSELSSSETCTSDGREADDEQSDWVGPVNEDQNFPLPQTSTKQQRFIKTRTASAALQRKLERFIRDDSQHELIVKHWTSYRQVSRIMEFFGLEVSKRGRGTLVKTYDKSYFEIIAWIPHMPGGVNLTGRRRLTFKVEFGVPLKGAFTGHDFEVLVNEAIRLILGQTAPNYSLGPFNEIERKGSVVVQASDVNLIWAALSVYGRFFGKPIALHFNSNGKMDIYFCISCLTFAVVFIYGLLLILVYISLPQKKPQSFEGKHAFITGGSKGIGKAIAVALIRRGCSVSLAARNVKQLELVCNELNAFAKTKKNGAVAKYYSVDVTSSYSVLEAMVKEAESELGDINILVNNAGCALQGSFDSLDVSVYEEQMSLNFLSAVYMTKAVVSKMKESRDGQIIFVNSAAGQCPIWGYTAYGATKFAMRGFAEALYMELLPYNVQVSIIYPPNTNTEGYQHELLTMPKELKEISSCGGLFEPETVAECLLYNLSRGNYHTCIGLEGWMLGVLSAGAAPEKSFLQAAAQVLFGGLLRAIMLIYIGHFNWIVEKCKRKR</sequence>
<comment type="pathway">
    <text evidence="2">Lipid metabolism; sphingolipid metabolism.</text>
</comment>
<keyword evidence="4" id="KW-0256">Endoplasmic reticulum</keyword>
<evidence type="ECO:0000256" key="11">
    <source>
        <dbReference type="SAM" id="Phobius"/>
    </source>
</evidence>
<keyword evidence="8" id="KW-0443">Lipid metabolism</keyword>
<dbReference type="InterPro" id="IPR045022">
    <property type="entry name" value="KDSR-like"/>
</dbReference>
<accession>A0A238C037</accession>
<dbReference type="GO" id="GO:0005789">
    <property type="term" value="C:endoplasmic reticulum membrane"/>
    <property type="evidence" value="ECO:0007669"/>
    <property type="project" value="TreeGrafter"/>
</dbReference>
<comment type="pathway">
    <text evidence="3">Sphingolipid metabolism.</text>
</comment>
<evidence type="ECO:0000256" key="3">
    <source>
        <dbReference type="ARBA" id="ARBA00004991"/>
    </source>
</evidence>
<feature type="transmembrane region" description="Helical" evidence="11">
    <location>
        <begin position="621"/>
        <end position="642"/>
    </location>
</feature>
<keyword evidence="5" id="KW-0521">NADP</keyword>
<keyword evidence="11" id="KW-0812">Transmembrane</keyword>
<dbReference type="PRINTS" id="PR00080">
    <property type="entry name" value="SDRFAMILY"/>
</dbReference>
<feature type="compositionally biased region" description="Basic residues" evidence="10">
    <location>
        <begin position="48"/>
        <end position="60"/>
    </location>
</feature>
<dbReference type="InterPro" id="IPR002347">
    <property type="entry name" value="SDR_fam"/>
</dbReference>
<evidence type="ECO:0000256" key="2">
    <source>
        <dbReference type="ARBA" id="ARBA00004760"/>
    </source>
</evidence>
<name>A0A238C037_9BILA</name>
<dbReference type="InterPro" id="IPR036291">
    <property type="entry name" value="NAD(P)-bd_dom_sf"/>
</dbReference>
<protein>
    <recommendedName>
        <fullName evidence="9">3-dehydrosphinganine reductase</fullName>
        <ecNumber evidence="9">1.1.1.102</ecNumber>
    </recommendedName>
</protein>
<dbReference type="PANTHER" id="PTHR43550:SF3">
    <property type="entry name" value="3-KETODIHYDROSPHINGOSINE REDUCTASE"/>
    <property type="match status" value="1"/>
</dbReference>
<evidence type="ECO:0000256" key="8">
    <source>
        <dbReference type="ARBA" id="ARBA00023098"/>
    </source>
</evidence>
<dbReference type="PANTHER" id="PTHR43550">
    <property type="entry name" value="3-KETODIHYDROSPHINGOSINE REDUCTASE"/>
    <property type="match status" value="1"/>
</dbReference>
<dbReference type="GO" id="GO:0047560">
    <property type="term" value="F:3-dehydrosphinganine reductase activity"/>
    <property type="evidence" value="ECO:0007669"/>
    <property type="project" value="UniProtKB-EC"/>
</dbReference>
<dbReference type="GO" id="GO:0006666">
    <property type="term" value="P:3-keto-sphinganine metabolic process"/>
    <property type="evidence" value="ECO:0007669"/>
    <property type="project" value="InterPro"/>
</dbReference>
<dbReference type="EC" id="1.1.1.102" evidence="9"/>
<dbReference type="Gene3D" id="3.40.50.720">
    <property type="entry name" value="NAD(P)-binding Rossmann-like Domain"/>
    <property type="match status" value="1"/>
</dbReference>
<evidence type="ECO:0000256" key="7">
    <source>
        <dbReference type="ARBA" id="ARBA00023002"/>
    </source>
</evidence>
<keyword evidence="13" id="KW-1185">Reference proteome</keyword>
<keyword evidence="7" id="KW-0560">Oxidoreductase</keyword>
<evidence type="ECO:0000256" key="9">
    <source>
        <dbReference type="ARBA" id="ARBA00026112"/>
    </source>
</evidence>
<keyword evidence="6" id="KW-0746">Sphingolipid metabolism</keyword>
<evidence type="ECO:0000256" key="4">
    <source>
        <dbReference type="ARBA" id="ARBA00022824"/>
    </source>
</evidence>
<organism evidence="12 13">
    <name type="scientific">Onchocerca flexuosa</name>
    <dbReference type="NCBI Taxonomy" id="387005"/>
    <lineage>
        <taxon>Eukaryota</taxon>
        <taxon>Metazoa</taxon>
        <taxon>Ecdysozoa</taxon>
        <taxon>Nematoda</taxon>
        <taxon>Chromadorea</taxon>
        <taxon>Rhabditida</taxon>
        <taxon>Spirurina</taxon>
        <taxon>Spiruromorpha</taxon>
        <taxon>Filarioidea</taxon>
        <taxon>Onchocercidae</taxon>
        <taxon>Onchocerca</taxon>
    </lineage>
</organism>
<dbReference type="Proteomes" id="UP000242913">
    <property type="component" value="Unassembled WGS sequence"/>
</dbReference>
<feature type="region of interest" description="Disordered" evidence="10">
    <location>
        <begin position="102"/>
        <end position="122"/>
    </location>
</feature>
<dbReference type="EMBL" id="KZ269987">
    <property type="protein sequence ID" value="OZC10330.1"/>
    <property type="molecule type" value="Genomic_DNA"/>
</dbReference>
<dbReference type="AlphaFoldDB" id="A0A238C037"/>
<evidence type="ECO:0000256" key="10">
    <source>
        <dbReference type="SAM" id="MobiDB-lite"/>
    </source>
</evidence>
<dbReference type="OrthoDB" id="37659at2759"/>
<dbReference type="SUPFAM" id="SSF51735">
    <property type="entry name" value="NAD(P)-binding Rossmann-fold domains"/>
    <property type="match status" value="1"/>
</dbReference>
<feature type="transmembrane region" description="Helical" evidence="11">
    <location>
        <begin position="321"/>
        <end position="345"/>
    </location>
</feature>
<dbReference type="CDD" id="cd08939">
    <property type="entry name" value="KDSR-like_SDR_c"/>
    <property type="match status" value="1"/>
</dbReference>
<gene>
    <name evidence="12" type="ORF">X798_02637</name>
</gene>
<dbReference type="PRINTS" id="PR00081">
    <property type="entry name" value="GDHRDH"/>
</dbReference>
<evidence type="ECO:0000256" key="6">
    <source>
        <dbReference type="ARBA" id="ARBA00022919"/>
    </source>
</evidence>
<dbReference type="GO" id="GO:0030148">
    <property type="term" value="P:sphingolipid biosynthetic process"/>
    <property type="evidence" value="ECO:0007669"/>
    <property type="project" value="InterPro"/>
</dbReference>
<proteinExistence type="predicted"/>
<keyword evidence="11" id="KW-1133">Transmembrane helix</keyword>
<feature type="compositionally biased region" description="Low complexity" evidence="10">
    <location>
        <begin position="102"/>
        <end position="112"/>
    </location>
</feature>